<feature type="domain" description="DUF5616" evidence="2">
    <location>
        <begin position="86"/>
        <end position="219"/>
    </location>
</feature>
<reference evidence="3 4" key="1">
    <citation type="submission" date="2011-09" db="EMBL/GenBank/DDBJ databases">
        <title>The draft genome of Treponema saccharophilum DSM 2985.</title>
        <authorList>
            <consortium name="US DOE Joint Genome Institute (JGI-PGF)"/>
            <person name="Lucas S."/>
            <person name="Copeland A."/>
            <person name="Lapidus A."/>
            <person name="Glavina del Rio T."/>
            <person name="Dalin E."/>
            <person name="Tice H."/>
            <person name="Bruce D."/>
            <person name="Goodwin L."/>
            <person name="Pitluck S."/>
            <person name="Peters L."/>
            <person name="Kyrpides N."/>
            <person name="Mavromatis K."/>
            <person name="Ivanova N."/>
            <person name="Markowitz V."/>
            <person name="Cheng J.-F."/>
            <person name="Hugenholtz P."/>
            <person name="Woyke T."/>
            <person name="Wu D."/>
            <person name="Gronow S."/>
            <person name="Wellnitz S."/>
            <person name="Brambilla E."/>
            <person name="Klenk H.-P."/>
            <person name="Eisen J.A."/>
        </authorList>
    </citation>
    <scope>NUCLEOTIDE SEQUENCE [LARGE SCALE GENOMIC DNA]</scope>
    <source>
        <strain evidence="3 4">DSM 2985</strain>
    </source>
</reference>
<dbReference type="AlphaFoldDB" id="H7ELW1"/>
<evidence type="ECO:0000259" key="1">
    <source>
        <dbReference type="Pfam" id="PF04256"/>
    </source>
</evidence>
<organism evidence="3 4">
    <name type="scientific">Treponema saccharophilum DSM 2985</name>
    <dbReference type="NCBI Taxonomy" id="907348"/>
    <lineage>
        <taxon>Bacteria</taxon>
        <taxon>Pseudomonadati</taxon>
        <taxon>Spirochaetota</taxon>
        <taxon>Spirochaetia</taxon>
        <taxon>Spirochaetales</taxon>
        <taxon>Treponemataceae</taxon>
        <taxon>Treponema</taxon>
    </lineage>
</organism>
<proteinExistence type="predicted"/>
<feature type="domain" description="DUF434" evidence="1">
    <location>
        <begin position="24"/>
        <end position="79"/>
    </location>
</feature>
<protein>
    <recommendedName>
        <fullName evidence="5">DUF434 domain-containing protein</fullName>
    </recommendedName>
</protein>
<accession>H7ELW1</accession>
<dbReference type="Pfam" id="PF04256">
    <property type="entry name" value="DUF434"/>
    <property type="match status" value="1"/>
</dbReference>
<dbReference type="OrthoDB" id="5372493at2"/>
<dbReference type="eggNOG" id="COG2454">
    <property type="taxonomic scope" value="Bacteria"/>
</dbReference>
<evidence type="ECO:0000259" key="2">
    <source>
        <dbReference type="Pfam" id="PF18481"/>
    </source>
</evidence>
<name>H7ELW1_9SPIR</name>
<gene>
    <name evidence="3" type="ORF">TresaDRAFT_1261</name>
</gene>
<comment type="caution">
    <text evidence="3">The sequence shown here is derived from an EMBL/GenBank/DDBJ whole genome shotgun (WGS) entry which is preliminary data.</text>
</comment>
<sequence>MSEQVRRGYFDSDETDFSEKNLERLRKAQKDFYYLMNQEYPMQSIAAFVGNHFAFSERQRMALIRATSSEKSIKSRAQKEIKTLSENETVYIDGFNIIITLEVALSDSTLLHCMDGTIRDLAGLRGTYRLIEKTETAIDIIGQKLCKMKIKKCVFFLDKPVSNSGRLKAKIFEVLEKYDFETDVQIVNDADQALVNLENVISSDAMVIERSASWISLVKSISDESEKPFRFYDFTMSE</sequence>
<evidence type="ECO:0000313" key="3">
    <source>
        <dbReference type="EMBL" id="EIC01369.1"/>
    </source>
</evidence>
<dbReference type="InterPro" id="IPR007368">
    <property type="entry name" value="DUF434"/>
</dbReference>
<keyword evidence="4" id="KW-1185">Reference proteome</keyword>
<dbReference type="STRING" id="907348.TresaDRAFT_1261"/>
<dbReference type="EMBL" id="AGRW01000050">
    <property type="protein sequence ID" value="EIC01369.1"/>
    <property type="molecule type" value="Genomic_DNA"/>
</dbReference>
<dbReference type="Proteomes" id="UP000003571">
    <property type="component" value="Unassembled WGS sequence"/>
</dbReference>
<dbReference type="PANTHER" id="PTHR42252">
    <property type="entry name" value="DUF5616 DOMAIN-CONTAINING PROTEIN"/>
    <property type="match status" value="1"/>
</dbReference>
<dbReference type="InterPro" id="IPR041652">
    <property type="entry name" value="DUF5616"/>
</dbReference>
<dbReference type="PATRIC" id="fig|907348.3.peg.1907"/>
<dbReference type="Pfam" id="PF18481">
    <property type="entry name" value="DUF5616"/>
    <property type="match status" value="1"/>
</dbReference>
<dbReference type="PANTHER" id="PTHR42252:SF1">
    <property type="entry name" value="DUF434 DOMAIN-CONTAINING PROTEIN"/>
    <property type="match status" value="1"/>
</dbReference>
<evidence type="ECO:0008006" key="5">
    <source>
        <dbReference type="Google" id="ProtNLM"/>
    </source>
</evidence>
<evidence type="ECO:0000313" key="4">
    <source>
        <dbReference type="Proteomes" id="UP000003571"/>
    </source>
</evidence>